<name>S4NXD9_9NEOP</name>
<sequence>LYNRQICLSTSYSTPACFQQKLQLRRTRQRVMYQTTNGTFDLSKPCDVTADQNTVVTTPPLTGSFVRGD</sequence>
<accession>S4NXD9</accession>
<dbReference type="AlphaFoldDB" id="S4NXD9"/>
<protein>
    <submittedName>
        <fullName evidence="1">Uncharacterized protein</fullName>
    </submittedName>
</protein>
<organism evidence="1">
    <name type="scientific">Pararge aegeria</name>
    <name type="common">speckled wood butterfly</name>
    <dbReference type="NCBI Taxonomy" id="116150"/>
    <lineage>
        <taxon>Eukaryota</taxon>
        <taxon>Metazoa</taxon>
        <taxon>Ecdysozoa</taxon>
        <taxon>Arthropoda</taxon>
        <taxon>Hexapoda</taxon>
        <taxon>Insecta</taxon>
        <taxon>Pterygota</taxon>
        <taxon>Neoptera</taxon>
        <taxon>Endopterygota</taxon>
        <taxon>Lepidoptera</taxon>
        <taxon>Glossata</taxon>
        <taxon>Ditrysia</taxon>
        <taxon>Papilionoidea</taxon>
        <taxon>Nymphalidae</taxon>
        <taxon>Satyrinae</taxon>
        <taxon>Satyrini</taxon>
        <taxon>Parargina</taxon>
        <taxon>Pararge</taxon>
    </lineage>
</organism>
<reference evidence="1" key="2">
    <citation type="submission" date="2013-05" db="EMBL/GenBank/DDBJ databases">
        <authorList>
            <person name="Carter J.-M."/>
            <person name="Baker S.C."/>
            <person name="Pink R."/>
            <person name="Carter D.R.F."/>
            <person name="Collins A."/>
            <person name="Tomlin J."/>
            <person name="Gibbs M."/>
            <person name="Breuker C.J."/>
        </authorList>
    </citation>
    <scope>NUCLEOTIDE SEQUENCE</scope>
    <source>
        <tissue evidence="1">Ovary</tissue>
    </source>
</reference>
<proteinExistence type="predicted"/>
<reference evidence="1" key="1">
    <citation type="journal article" date="2013" name="BMC Genomics">
        <title>Unscrambling butterfly oogenesis.</title>
        <authorList>
            <person name="Carter J.M."/>
            <person name="Baker S.C."/>
            <person name="Pink R."/>
            <person name="Carter D.R."/>
            <person name="Collins A."/>
            <person name="Tomlin J."/>
            <person name="Gibbs M."/>
            <person name="Breuker C.J."/>
        </authorList>
    </citation>
    <scope>NUCLEOTIDE SEQUENCE</scope>
    <source>
        <tissue evidence="1">Ovary</tissue>
    </source>
</reference>
<feature type="non-terminal residue" evidence="1">
    <location>
        <position position="69"/>
    </location>
</feature>
<evidence type="ECO:0000313" key="1">
    <source>
        <dbReference type="EMBL" id="JAA81774.1"/>
    </source>
</evidence>
<dbReference type="EMBL" id="GAIX01010786">
    <property type="protein sequence ID" value="JAA81774.1"/>
    <property type="molecule type" value="Transcribed_RNA"/>
</dbReference>
<feature type="non-terminal residue" evidence="1">
    <location>
        <position position="1"/>
    </location>
</feature>